<dbReference type="AlphaFoldDB" id="A0A511MWS4"/>
<keyword evidence="3" id="KW-1185">Reference proteome</keyword>
<protein>
    <recommendedName>
        <fullName evidence="4">DUF3105 domain-containing protein</fullName>
    </recommendedName>
</protein>
<gene>
    <name evidence="2" type="ORF">DC3_02110</name>
</gene>
<organism evidence="2 3">
    <name type="scientific">Deinococcus cellulosilyticus (strain DSM 18568 / NBRC 106333 / KACC 11606 / 5516J-15)</name>
    <dbReference type="NCBI Taxonomy" id="1223518"/>
    <lineage>
        <taxon>Bacteria</taxon>
        <taxon>Thermotogati</taxon>
        <taxon>Deinococcota</taxon>
        <taxon>Deinococci</taxon>
        <taxon>Deinococcales</taxon>
        <taxon>Deinococcaceae</taxon>
        <taxon>Deinococcus</taxon>
    </lineage>
</organism>
<dbReference type="RefSeq" id="WP_146881728.1">
    <property type="nucleotide sequence ID" value="NZ_BJXB01000001.1"/>
</dbReference>
<dbReference type="InterPro" id="IPR021454">
    <property type="entry name" value="DUF3105"/>
</dbReference>
<dbReference type="Proteomes" id="UP000321306">
    <property type="component" value="Unassembled WGS sequence"/>
</dbReference>
<dbReference type="EMBL" id="BJXB01000001">
    <property type="protein sequence ID" value="GEM44576.1"/>
    <property type="molecule type" value="Genomic_DNA"/>
</dbReference>
<name>A0A511MWS4_DEIC1</name>
<dbReference type="OrthoDB" id="164831at2"/>
<dbReference type="PROSITE" id="PS51257">
    <property type="entry name" value="PROKAR_LIPOPROTEIN"/>
    <property type="match status" value="1"/>
</dbReference>
<evidence type="ECO:0000256" key="1">
    <source>
        <dbReference type="SAM" id="MobiDB-lite"/>
    </source>
</evidence>
<evidence type="ECO:0000313" key="3">
    <source>
        <dbReference type="Proteomes" id="UP000321306"/>
    </source>
</evidence>
<evidence type="ECO:0000313" key="2">
    <source>
        <dbReference type="EMBL" id="GEM44576.1"/>
    </source>
</evidence>
<reference evidence="2 3" key="1">
    <citation type="submission" date="2019-07" db="EMBL/GenBank/DDBJ databases">
        <title>Whole genome shotgun sequence of Deinococcus cellulosilyticus NBRC 106333.</title>
        <authorList>
            <person name="Hosoyama A."/>
            <person name="Uohara A."/>
            <person name="Ohji S."/>
            <person name="Ichikawa N."/>
        </authorList>
    </citation>
    <scope>NUCLEOTIDE SEQUENCE [LARGE SCALE GENOMIC DNA]</scope>
    <source>
        <strain evidence="2 3">NBRC 106333</strain>
    </source>
</reference>
<comment type="caution">
    <text evidence="2">The sequence shown here is derived from an EMBL/GenBank/DDBJ whole genome shotgun (WGS) entry which is preliminary data.</text>
</comment>
<evidence type="ECO:0008006" key="4">
    <source>
        <dbReference type="Google" id="ProtNLM"/>
    </source>
</evidence>
<proteinExistence type="predicted"/>
<accession>A0A511MWS4</accession>
<dbReference type="Pfam" id="PF11303">
    <property type="entry name" value="DUF3105"/>
    <property type="match status" value="1"/>
</dbReference>
<sequence>MKRIHSTLLLVAGLIGLAACNNNSGNIEGVESFKVAQGHKEGQLSYEQTPPVGGEHNPIWQNCGVYEKPLYNEYAVHSLEHGAVWITYQPDLPKEEVDKLIQAAKSNSYTLVSPFPGLDSKVALAAWGKMLKLDSADDKRIGQFISTYAQSSTNAPEPGAACSGGYSETR</sequence>
<feature type="region of interest" description="Disordered" evidence="1">
    <location>
        <begin position="151"/>
        <end position="170"/>
    </location>
</feature>